<protein>
    <recommendedName>
        <fullName evidence="3">UMP kinase</fullName>
        <ecNumber evidence="3">2.7.4.22</ecNumber>
    </recommendedName>
    <alternativeName>
        <fullName evidence="9">Uridine monophosphate kinase</fullName>
    </alternativeName>
</protein>
<sequence>MMSTTMTRTHCAFATAACARRARAGARRTTTTTLSQHRRDLAAARRASPVARAIVDREDEGTSDEFIAQEKLNMTPRAVPRSMSRRRASASEHNEEADDGETRWKWRRVMLKVSGEALAGKDGFGIDPDVVKSIASEVAEAAIGGIEVALVVGGGNFFRGAEKEGNGLDRASADYMGMLATVMNSLNLQAAIESKGVPTRVMSALEIKEVAEPYIRRRAIRHLEKGRVVIFGAGTGNPFFTTDTGAALRAAEINAQAVLKATKVDGVFDSDPKKNANAKLYKTLTYETVQRLGLGVMDQTAITLCQENDIPVVVFNISQEGHIVKALRGYNVGTCVGSAAKCVDDCTEAA</sequence>
<dbReference type="SUPFAM" id="SSF53633">
    <property type="entry name" value="Carbamate kinase-like"/>
    <property type="match status" value="1"/>
</dbReference>
<dbReference type="EMBL" id="HBFO01007654">
    <property type="protein sequence ID" value="CAD8814264.1"/>
    <property type="molecule type" value="Transcribed_RNA"/>
</dbReference>
<dbReference type="InterPro" id="IPR015963">
    <property type="entry name" value="Uridylate_kinase_bac"/>
</dbReference>
<dbReference type="EC" id="2.7.4.22" evidence="3"/>
<keyword evidence="4" id="KW-0808">Transferase</keyword>
<dbReference type="AlphaFoldDB" id="A0A7S1EN72"/>
<name>A0A7S1EN72_9CHLO</name>
<dbReference type="GO" id="GO:0005524">
    <property type="term" value="F:ATP binding"/>
    <property type="evidence" value="ECO:0007669"/>
    <property type="project" value="UniProtKB-KW"/>
</dbReference>
<gene>
    <name evidence="12" type="ORF">OMED0930_LOCUS5381</name>
</gene>
<evidence type="ECO:0000256" key="6">
    <source>
        <dbReference type="ARBA" id="ARBA00022777"/>
    </source>
</evidence>
<evidence type="ECO:0000256" key="1">
    <source>
        <dbReference type="ARBA" id="ARBA00004791"/>
    </source>
</evidence>
<dbReference type="NCBIfam" id="TIGR02075">
    <property type="entry name" value="pyrH_bact"/>
    <property type="match status" value="1"/>
</dbReference>
<keyword evidence="8" id="KW-0665">Pyrimidine biosynthesis</keyword>
<feature type="region of interest" description="Disordered" evidence="10">
    <location>
        <begin position="76"/>
        <end position="99"/>
    </location>
</feature>
<evidence type="ECO:0000256" key="8">
    <source>
        <dbReference type="ARBA" id="ARBA00022975"/>
    </source>
</evidence>
<evidence type="ECO:0000256" key="5">
    <source>
        <dbReference type="ARBA" id="ARBA00022741"/>
    </source>
</evidence>
<evidence type="ECO:0000313" key="12">
    <source>
        <dbReference type="EMBL" id="CAD8814264.1"/>
    </source>
</evidence>
<organism evidence="12">
    <name type="scientific">Ostreococcus mediterraneus</name>
    <dbReference type="NCBI Taxonomy" id="1486918"/>
    <lineage>
        <taxon>Eukaryota</taxon>
        <taxon>Viridiplantae</taxon>
        <taxon>Chlorophyta</taxon>
        <taxon>Mamiellophyceae</taxon>
        <taxon>Mamiellales</taxon>
        <taxon>Bathycoccaceae</taxon>
        <taxon>Ostreococcus</taxon>
    </lineage>
</organism>
<evidence type="ECO:0000256" key="2">
    <source>
        <dbReference type="ARBA" id="ARBA00007614"/>
    </source>
</evidence>
<dbReference type="FunFam" id="3.40.1160.10:FF:000001">
    <property type="entry name" value="Uridylate kinase"/>
    <property type="match status" value="1"/>
</dbReference>
<dbReference type="Pfam" id="PF00696">
    <property type="entry name" value="AA_kinase"/>
    <property type="match status" value="1"/>
</dbReference>
<comment type="similarity">
    <text evidence="2">Belongs to the UMP kinase family.</text>
</comment>
<dbReference type="CDD" id="cd04254">
    <property type="entry name" value="AAK_UMPK-PyrH-Ec"/>
    <property type="match status" value="1"/>
</dbReference>
<keyword evidence="5" id="KW-0547">Nucleotide-binding</keyword>
<dbReference type="InterPro" id="IPR036393">
    <property type="entry name" value="AceGlu_kinase-like_sf"/>
</dbReference>
<accession>A0A7S1EN72</accession>
<evidence type="ECO:0000256" key="10">
    <source>
        <dbReference type="SAM" id="MobiDB-lite"/>
    </source>
</evidence>
<reference evidence="12" key="1">
    <citation type="submission" date="2021-01" db="EMBL/GenBank/DDBJ databases">
        <authorList>
            <person name="Corre E."/>
            <person name="Pelletier E."/>
            <person name="Niang G."/>
            <person name="Scheremetjew M."/>
            <person name="Finn R."/>
            <person name="Kale V."/>
            <person name="Holt S."/>
            <person name="Cochrane G."/>
            <person name="Meng A."/>
            <person name="Brown T."/>
            <person name="Cohen L."/>
        </authorList>
    </citation>
    <scope>NUCLEOTIDE SEQUENCE</scope>
    <source>
        <strain evidence="12">Clade-D-RCC1621</strain>
    </source>
</reference>
<dbReference type="PANTHER" id="PTHR42833">
    <property type="entry name" value="URIDYLATE KINASE"/>
    <property type="match status" value="1"/>
</dbReference>
<evidence type="ECO:0000256" key="7">
    <source>
        <dbReference type="ARBA" id="ARBA00022840"/>
    </source>
</evidence>
<feature type="compositionally biased region" description="Basic and acidic residues" evidence="10">
    <location>
        <begin position="89"/>
        <end position="99"/>
    </location>
</feature>
<keyword evidence="6" id="KW-0418">Kinase</keyword>
<evidence type="ECO:0000256" key="3">
    <source>
        <dbReference type="ARBA" id="ARBA00012899"/>
    </source>
</evidence>
<dbReference type="GO" id="GO:0005737">
    <property type="term" value="C:cytoplasm"/>
    <property type="evidence" value="ECO:0007669"/>
    <property type="project" value="InterPro"/>
</dbReference>
<proteinExistence type="inferred from homology"/>
<dbReference type="Gene3D" id="3.40.1160.10">
    <property type="entry name" value="Acetylglutamate kinase-like"/>
    <property type="match status" value="1"/>
</dbReference>
<keyword evidence="7" id="KW-0067">ATP-binding</keyword>
<dbReference type="GO" id="GO:0006225">
    <property type="term" value="P:UDP biosynthetic process"/>
    <property type="evidence" value="ECO:0007669"/>
    <property type="project" value="TreeGrafter"/>
</dbReference>
<evidence type="ECO:0000259" key="11">
    <source>
        <dbReference type="Pfam" id="PF00696"/>
    </source>
</evidence>
<evidence type="ECO:0000256" key="9">
    <source>
        <dbReference type="ARBA" id="ARBA00032092"/>
    </source>
</evidence>
<dbReference type="PANTHER" id="PTHR42833:SF4">
    <property type="entry name" value="URIDYLATE KINASE PUMPKIN, CHLOROPLASTIC"/>
    <property type="match status" value="1"/>
</dbReference>
<feature type="domain" description="Aspartate/glutamate/uridylate kinase" evidence="11">
    <location>
        <begin position="108"/>
        <end position="316"/>
    </location>
</feature>
<evidence type="ECO:0000256" key="4">
    <source>
        <dbReference type="ARBA" id="ARBA00022679"/>
    </source>
</evidence>
<dbReference type="HAMAP" id="MF_01220_B">
    <property type="entry name" value="PyrH_B"/>
    <property type="match status" value="1"/>
</dbReference>
<dbReference type="GO" id="GO:0033862">
    <property type="term" value="F:UMP kinase activity"/>
    <property type="evidence" value="ECO:0007669"/>
    <property type="project" value="UniProtKB-EC"/>
</dbReference>
<dbReference type="GO" id="GO:0044210">
    <property type="term" value="P:'de novo' CTP biosynthetic process"/>
    <property type="evidence" value="ECO:0007669"/>
    <property type="project" value="UniProtKB-UniPathway"/>
</dbReference>
<comment type="pathway">
    <text evidence="1">Pyrimidine metabolism; CTP biosynthesis via de novo pathway; UDP from UMP (UMPK route): step 1/1.</text>
</comment>
<dbReference type="InterPro" id="IPR001048">
    <property type="entry name" value="Asp/Glu/Uridylate_kinase"/>
</dbReference>
<dbReference type="UniPathway" id="UPA00159">
    <property type="reaction ID" value="UER00275"/>
</dbReference>